<reference evidence="2 3" key="1">
    <citation type="submission" date="2019-03" db="EMBL/GenBank/DDBJ databases">
        <title>Seongchinamella monodicae gen. nov., sp. nov., a novel member of the Gammaproteobacteria isolated from a tidal mudflat of beach.</title>
        <authorList>
            <person name="Yang H.G."/>
            <person name="Kang J.W."/>
            <person name="Lee S.D."/>
        </authorList>
    </citation>
    <scope>NUCLEOTIDE SEQUENCE [LARGE SCALE GENOMIC DNA]</scope>
    <source>
        <strain evidence="2 3">GH4-78</strain>
    </source>
</reference>
<evidence type="ECO:0000313" key="3">
    <source>
        <dbReference type="Proteomes" id="UP000295554"/>
    </source>
</evidence>
<dbReference type="RefSeq" id="WP_133211909.1">
    <property type="nucleotide sequence ID" value="NZ_SMSE01000002.1"/>
</dbReference>
<dbReference type="Proteomes" id="UP000295554">
    <property type="component" value="Unassembled WGS sequence"/>
</dbReference>
<dbReference type="OrthoDB" id="5487683at2"/>
<organism evidence="2 3">
    <name type="scientific">Seongchinamella unica</name>
    <dbReference type="NCBI Taxonomy" id="2547392"/>
    <lineage>
        <taxon>Bacteria</taxon>
        <taxon>Pseudomonadati</taxon>
        <taxon>Pseudomonadota</taxon>
        <taxon>Gammaproteobacteria</taxon>
        <taxon>Cellvibrionales</taxon>
        <taxon>Halieaceae</taxon>
        <taxon>Seongchinamella</taxon>
    </lineage>
</organism>
<feature type="signal peptide" evidence="1">
    <location>
        <begin position="1"/>
        <end position="18"/>
    </location>
</feature>
<name>A0A4R5LS36_9GAMM</name>
<keyword evidence="1" id="KW-0732">Signal</keyword>
<protein>
    <submittedName>
        <fullName evidence="2">Uncharacterized protein</fullName>
    </submittedName>
</protein>
<dbReference type="AlphaFoldDB" id="A0A4R5LS36"/>
<accession>A0A4R5LS36</accession>
<keyword evidence="3" id="KW-1185">Reference proteome</keyword>
<comment type="caution">
    <text evidence="2">The sequence shown here is derived from an EMBL/GenBank/DDBJ whole genome shotgun (WGS) entry which is preliminary data.</text>
</comment>
<sequence length="354" mass="40437">MRSLLLLLLLCLALPATAAGPRLLDVGLAIFDPGIPEDESTHSALEIFPRIRHAEAKYLPVTLRRELVDSDLWGVVRVMPELGVLPDVTVQGRIIESNGRQQRIHVLVSDATGRRWLDREYTAVSSEASLQVGEPYRQLYAQVAADMLSYRRGLNERQLREIQGVSLMRYAQSLSPDAFAGYLGRDEDGYQRLQRLPAQGDPMMARVERIRNQEYLFIDNVDEQFGELHDEMATTYALWLQYDREQKLFRQDYEQRAANREKQGPEGSFAAMQQSYFAYRNFRIQEQDLDELALGFNNEVAPTIVETSGRVFRLTGTLESQYTEWRQILRQIFAIETGLPTVDGQGSNFSAPLQ</sequence>
<proteinExistence type="predicted"/>
<feature type="chain" id="PRO_5020770547" evidence="1">
    <location>
        <begin position="19"/>
        <end position="354"/>
    </location>
</feature>
<dbReference type="EMBL" id="SMSE01000002">
    <property type="protein sequence ID" value="TDG13691.1"/>
    <property type="molecule type" value="Genomic_DNA"/>
</dbReference>
<gene>
    <name evidence="2" type="ORF">E2F43_09220</name>
</gene>
<evidence type="ECO:0000256" key="1">
    <source>
        <dbReference type="SAM" id="SignalP"/>
    </source>
</evidence>
<evidence type="ECO:0000313" key="2">
    <source>
        <dbReference type="EMBL" id="TDG13691.1"/>
    </source>
</evidence>